<keyword evidence="10" id="KW-0406">Ion transport</keyword>
<dbReference type="Pfam" id="PF03824">
    <property type="entry name" value="NicO"/>
    <property type="match status" value="1"/>
</dbReference>
<keyword evidence="6" id="KW-1003">Cell membrane</keyword>
<protein>
    <recommendedName>
        <fullName evidence="14">Nickel/cobalt efflux system</fullName>
    </recommendedName>
</protein>
<comment type="function">
    <text evidence="1">Efflux system for nickel and cobalt.</text>
</comment>
<accession>A0A1C3HHT1</accession>
<dbReference type="PANTHER" id="PTHR40659">
    <property type="entry name" value="NICKEL/COBALT EFFLUX SYSTEM RCNA"/>
    <property type="match status" value="1"/>
</dbReference>
<feature type="transmembrane region" description="Helical" evidence="14">
    <location>
        <begin position="115"/>
        <end position="138"/>
    </location>
</feature>
<dbReference type="GO" id="GO:0015099">
    <property type="term" value="F:nickel cation transmembrane transporter activity"/>
    <property type="evidence" value="ECO:0007669"/>
    <property type="project" value="UniProtKB-UniRule"/>
</dbReference>
<feature type="transmembrane region" description="Helical" evidence="14">
    <location>
        <begin position="150"/>
        <end position="172"/>
    </location>
</feature>
<dbReference type="GO" id="GO:0010045">
    <property type="term" value="P:response to nickel cation"/>
    <property type="evidence" value="ECO:0007669"/>
    <property type="project" value="TreeGrafter"/>
</dbReference>
<evidence type="ECO:0000256" key="1">
    <source>
        <dbReference type="ARBA" id="ARBA00002510"/>
    </source>
</evidence>
<dbReference type="GO" id="GO:0005886">
    <property type="term" value="C:plasma membrane"/>
    <property type="evidence" value="ECO:0007669"/>
    <property type="project" value="UniProtKB-SubCell"/>
</dbReference>
<evidence type="ECO:0000256" key="14">
    <source>
        <dbReference type="RuleBase" id="RU362101"/>
    </source>
</evidence>
<comment type="similarity">
    <text evidence="3">Belongs to the NiCoT transporter (TC 2.A.52) family. RcnA subfamily.</text>
</comment>
<name>A0A1C3HHT1_SERMA</name>
<evidence type="ECO:0000256" key="7">
    <source>
        <dbReference type="ARBA" id="ARBA00022596"/>
    </source>
</evidence>
<evidence type="ECO:0000256" key="6">
    <source>
        <dbReference type="ARBA" id="ARBA00022475"/>
    </source>
</evidence>
<feature type="transmembrane region" description="Helical" evidence="14">
    <location>
        <begin position="255"/>
        <end position="281"/>
    </location>
</feature>
<dbReference type="GO" id="GO:0006824">
    <property type="term" value="P:cobalt ion transport"/>
    <property type="evidence" value="ECO:0007669"/>
    <property type="project" value="UniProtKB-KW"/>
</dbReference>
<keyword evidence="7" id="KW-0533">Nickel</keyword>
<evidence type="ECO:0000256" key="11">
    <source>
        <dbReference type="ARBA" id="ARBA00023112"/>
    </source>
</evidence>
<dbReference type="InterPro" id="IPR051224">
    <property type="entry name" value="NiCoT_RcnA"/>
</dbReference>
<dbReference type="RefSeq" id="WP_025303918.1">
    <property type="nucleotide sequence ID" value="NZ_CAMITE010000009.1"/>
</dbReference>
<organism evidence="15">
    <name type="scientific">Serratia marcescens</name>
    <dbReference type="NCBI Taxonomy" id="615"/>
    <lineage>
        <taxon>Bacteria</taxon>
        <taxon>Pseudomonadati</taxon>
        <taxon>Pseudomonadota</taxon>
        <taxon>Gammaproteobacteria</taxon>
        <taxon>Enterobacterales</taxon>
        <taxon>Yersiniaceae</taxon>
        <taxon>Serratia</taxon>
    </lineage>
</organism>
<dbReference type="EMBL" id="LT575490">
    <property type="protein sequence ID" value="SAY44610.1"/>
    <property type="molecule type" value="Genomic_DNA"/>
</dbReference>
<comment type="subcellular location">
    <subcellularLocation>
        <location evidence="2 14">Cell membrane</location>
        <topology evidence="2 14">Multi-pass membrane protein</topology>
    </subcellularLocation>
</comment>
<dbReference type="PANTHER" id="PTHR40659:SF1">
    <property type="entry name" value="NICKEL_COBALT EFFLUX SYSTEM RCNA"/>
    <property type="match status" value="1"/>
</dbReference>
<evidence type="ECO:0000256" key="8">
    <source>
        <dbReference type="ARBA" id="ARBA00022692"/>
    </source>
</evidence>
<evidence type="ECO:0000256" key="5">
    <source>
        <dbReference type="ARBA" id="ARBA00022448"/>
    </source>
</evidence>
<evidence type="ECO:0000256" key="10">
    <source>
        <dbReference type="ARBA" id="ARBA00023065"/>
    </source>
</evidence>
<dbReference type="InterPro" id="IPR011541">
    <property type="entry name" value="Ni/Co_transpt_high_affinity"/>
</dbReference>
<feature type="transmembrane region" description="Helical" evidence="14">
    <location>
        <begin position="302"/>
        <end position="325"/>
    </location>
</feature>
<dbReference type="GO" id="GO:0032025">
    <property type="term" value="P:response to cobalt ion"/>
    <property type="evidence" value="ECO:0007669"/>
    <property type="project" value="TreeGrafter"/>
</dbReference>
<proteinExistence type="inferred from homology"/>
<evidence type="ECO:0000256" key="13">
    <source>
        <dbReference type="ARBA" id="ARBA00023285"/>
    </source>
</evidence>
<feature type="transmembrane region" description="Helical" evidence="14">
    <location>
        <begin position="20"/>
        <end position="40"/>
    </location>
</feature>
<evidence type="ECO:0000256" key="9">
    <source>
        <dbReference type="ARBA" id="ARBA00022989"/>
    </source>
</evidence>
<keyword evidence="13" id="KW-0170">Cobalt</keyword>
<sequence>MSLNLSQPTTSRRHWAFGLWPLLPFTLVLAAAALLAWHYWPQLLMQSVVWQKALHQQMAGLLQQVKAAPQQAGLALMLFSLGYGVLHALGPGHGKVVIATYLATHPARLKSSLKLTFAASLVQGGVAIALVTLMLVVLQLSSRQLHQSSFWLEKGSFILVMLLGVLLSWRALKRLFAAIKAMRPAPALRINSLTPLAADHVHSANCGCGHRHLPSDSELQAGSDWRTQAAIVLAMGMRPCSGAILVLLFSKVIGVFGWGVISALAMAFGTSLTISMLALLVHYSRRLAVRLSRSRAPAAWSAVAWGSLALAGGLILLAAGLLLYVSAQPEFGGGIRPFSR</sequence>
<evidence type="ECO:0000313" key="15">
    <source>
        <dbReference type="EMBL" id="SAY44610.1"/>
    </source>
</evidence>
<keyword evidence="4" id="KW-0171">Cobalt transport</keyword>
<dbReference type="GO" id="GO:0046583">
    <property type="term" value="F:monoatomic cation efflux transmembrane transporter activity"/>
    <property type="evidence" value="ECO:0007669"/>
    <property type="project" value="TreeGrafter"/>
</dbReference>
<reference evidence="15" key="1">
    <citation type="submission" date="2016-05" db="EMBL/GenBank/DDBJ databases">
        <authorList>
            <person name="Cock P.J.A."/>
            <person name="Cock P.J.A."/>
        </authorList>
    </citation>
    <scope>NUCLEOTIDE SEQUENCE</scope>
    <source>
        <strain evidence="15">PWN146_assembly</strain>
    </source>
</reference>
<feature type="transmembrane region" description="Helical" evidence="14">
    <location>
        <begin position="229"/>
        <end position="249"/>
    </location>
</feature>
<gene>
    <name evidence="15" type="ORF">PWN146_03320</name>
</gene>
<keyword evidence="8 14" id="KW-0812">Transmembrane</keyword>
<keyword evidence="12 14" id="KW-0472">Membrane</keyword>
<keyword evidence="5 14" id="KW-0813">Transport</keyword>
<keyword evidence="9 14" id="KW-1133">Transmembrane helix</keyword>
<keyword evidence="11" id="KW-0921">Nickel transport</keyword>
<evidence type="ECO:0000256" key="12">
    <source>
        <dbReference type="ARBA" id="ARBA00023136"/>
    </source>
</evidence>
<evidence type="ECO:0000256" key="3">
    <source>
        <dbReference type="ARBA" id="ARBA00010428"/>
    </source>
</evidence>
<evidence type="ECO:0000256" key="4">
    <source>
        <dbReference type="ARBA" id="ARBA00022426"/>
    </source>
</evidence>
<evidence type="ECO:0000256" key="2">
    <source>
        <dbReference type="ARBA" id="ARBA00004651"/>
    </source>
</evidence>
<dbReference type="AlphaFoldDB" id="A0A1C3HHT1"/>